<evidence type="ECO:0000256" key="6">
    <source>
        <dbReference type="ARBA" id="ARBA00022777"/>
    </source>
</evidence>
<dbReference type="GO" id="GO:0010506">
    <property type="term" value="P:regulation of autophagy"/>
    <property type="evidence" value="ECO:0007669"/>
    <property type="project" value="InterPro"/>
</dbReference>
<dbReference type="RefSeq" id="XP_033596002.1">
    <property type="nucleotide sequence ID" value="XM_033739907.1"/>
</dbReference>
<evidence type="ECO:0000256" key="4">
    <source>
        <dbReference type="ARBA" id="ARBA00022679"/>
    </source>
</evidence>
<dbReference type="PROSITE" id="PS50011">
    <property type="entry name" value="PROTEIN_KINASE_DOM"/>
    <property type="match status" value="1"/>
</dbReference>
<dbReference type="GO" id="GO:0034045">
    <property type="term" value="C:phagophore assembly site membrane"/>
    <property type="evidence" value="ECO:0007669"/>
    <property type="project" value="UniProtKB-SubCell"/>
</dbReference>
<keyword evidence="4" id="KW-0808">Transferase</keyword>
<dbReference type="InterPro" id="IPR017441">
    <property type="entry name" value="Protein_kinase_ATP_BS"/>
</dbReference>
<comment type="catalytic activity">
    <reaction evidence="10">
        <text>L-threonyl-[protein] + ATP = O-phospho-L-threonyl-[protein] + ADP + H(+)</text>
        <dbReference type="Rhea" id="RHEA:46608"/>
        <dbReference type="Rhea" id="RHEA-COMP:11060"/>
        <dbReference type="Rhea" id="RHEA-COMP:11605"/>
        <dbReference type="ChEBI" id="CHEBI:15378"/>
        <dbReference type="ChEBI" id="CHEBI:30013"/>
        <dbReference type="ChEBI" id="CHEBI:30616"/>
        <dbReference type="ChEBI" id="CHEBI:61977"/>
        <dbReference type="ChEBI" id="CHEBI:456216"/>
        <dbReference type="EC" id="2.7.11.1"/>
    </reaction>
</comment>
<evidence type="ECO:0000313" key="17">
    <source>
        <dbReference type="Proteomes" id="UP000799437"/>
    </source>
</evidence>
<dbReference type="PROSITE" id="PS00107">
    <property type="entry name" value="PROTEIN_KINASE_ATP"/>
    <property type="match status" value="1"/>
</dbReference>
<dbReference type="GO" id="GO:0005524">
    <property type="term" value="F:ATP binding"/>
    <property type="evidence" value="ECO:0007669"/>
    <property type="project" value="UniProtKB-UniRule"/>
</dbReference>
<dbReference type="GO" id="GO:0004674">
    <property type="term" value="F:protein serine/threonine kinase activity"/>
    <property type="evidence" value="ECO:0007669"/>
    <property type="project" value="UniProtKB-KW"/>
</dbReference>
<dbReference type="Proteomes" id="UP000799437">
    <property type="component" value="Unassembled WGS sequence"/>
</dbReference>
<comment type="subcellular location">
    <subcellularLocation>
        <location evidence="1">Preautophagosomal structure membrane</location>
        <topology evidence="1">Peripheral membrane protein</topology>
    </subcellularLocation>
</comment>
<evidence type="ECO:0000256" key="11">
    <source>
        <dbReference type="ARBA" id="ARBA00048679"/>
    </source>
</evidence>
<evidence type="ECO:0000256" key="8">
    <source>
        <dbReference type="ARBA" id="ARBA00023006"/>
    </source>
</evidence>
<evidence type="ECO:0000256" key="2">
    <source>
        <dbReference type="ARBA" id="ARBA00012513"/>
    </source>
</evidence>
<comment type="similarity">
    <text evidence="13">Belongs to the protein kinase superfamily.</text>
</comment>
<dbReference type="OrthoDB" id="1668230at2759"/>
<dbReference type="Pfam" id="PF00069">
    <property type="entry name" value="Pkinase"/>
    <property type="match status" value="1"/>
</dbReference>
<protein>
    <recommendedName>
        <fullName evidence="2">non-specific serine/threonine protein kinase</fullName>
        <ecNumber evidence="2">2.7.11.1</ecNumber>
    </recommendedName>
    <alternativeName>
        <fullName evidence="9">Autophagy-related protein 1</fullName>
    </alternativeName>
</protein>
<evidence type="ECO:0000256" key="3">
    <source>
        <dbReference type="ARBA" id="ARBA00022527"/>
    </source>
</evidence>
<feature type="region of interest" description="Disordered" evidence="14">
    <location>
        <begin position="142"/>
        <end position="168"/>
    </location>
</feature>
<dbReference type="InterPro" id="IPR008271">
    <property type="entry name" value="Ser/Thr_kinase_AS"/>
</dbReference>
<dbReference type="AlphaFoldDB" id="A0A6A6VWD6"/>
<evidence type="ECO:0000256" key="12">
    <source>
        <dbReference type="PROSITE-ProRule" id="PRU10141"/>
    </source>
</evidence>
<evidence type="ECO:0000256" key="14">
    <source>
        <dbReference type="SAM" id="MobiDB-lite"/>
    </source>
</evidence>
<proteinExistence type="inferred from homology"/>
<feature type="compositionally biased region" description="Polar residues" evidence="14">
    <location>
        <begin position="22"/>
        <end position="40"/>
    </location>
</feature>
<feature type="region of interest" description="Disordered" evidence="14">
    <location>
        <begin position="1"/>
        <end position="92"/>
    </location>
</feature>
<dbReference type="SMART" id="SM00220">
    <property type="entry name" value="S_TKc"/>
    <property type="match status" value="1"/>
</dbReference>
<dbReference type="GeneID" id="54480961"/>
<evidence type="ECO:0000256" key="13">
    <source>
        <dbReference type="RuleBase" id="RU000304"/>
    </source>
</evidence>
<feature type="compositionally biased region" description="Low complexity" evidence="14">
    <location>
        <begin position="59"/>
        <end position="73"/>
    </location>
</feature>
<keyword evidence="8" id="KW-0072">Autophagy</keyword>
<accession>A0A6A6VWD6</accession>
<dbReference type="InterPro" id="IPR011009">
    <property type="entry name" value="Kinase-like_dom_sf"/>
</dbReference>
<evidence type="ECO:0000256" key="10">
    <source>
        <dbReference type="ARBA" id="ARBA00047899"/>
    </source>
</evidence>
<keyword evidence="17" id="KW-1185">Reference proteome</keyword>
<dbReference type="GO" id="GO:0005829">
    <property type="term" value="C:cytosol"/>
    <property type="evidence" value="ECO:0007669"/>
    <property type="project" value="TreeGrafter"/>
</dbReference>
<evidence type="ECO:0000256" key="1">
    <source>
        <dbReference type="ARBA" id="ARBA00004623"/>
    </source>
</evidence>
<gene>
    <name evidence="16" type="ORF">EJ05DRAFT_221723</name>
</gene>
<evidence type="ECO:0000313" key="16">
    <source>
        <dbReference type="EMBL" id="KAF2753551.1"/>
    </source>
</evidence>
<dbReference type="PANTHER" id="PTHR24348:SF22">
    <property type="entry name" value="NON-SPECIFIC SERINE_THREONINE PROTEIN KINASE"/>
    <property type="match status" value="1"/>
</dbReference>
<dbReference type="InterPro" id="IPR000719">
    <property type="entry name" value="Prot_kinase_dom"/>
</dbReference>
<dbReference type="SUPFAM" id="SSF56112">
    <property type="entry name" value="Protein kinase-like (PK-like)"/>
    <property type="match status" value="1"/>
</dbReference>
<evidence type="ECO:0000256" key="5">
    <source>
        <dbReference type="ARBA" id="ARBA00022741"/>
    </source>
</evidence>
<dbReference type="Gene3D" id="1.10.510.10">
    <property type="entry name" value="Transferase(Phosphotransferase) domain 1"/>
    <property type="match status" value="1"/>
</dbReference>
<name>A0A6A6VWD6_9PEZI</name>
<keyword evidence="6 16" id="KW-0418">Kinase</keyword>
<organism evidence="16 17">
    <name type="scientific">Pseudovirgaria hyperparasitica</name>
    <dbReference type="NCBI Taxonomy" id="470096"/>
    <lineage>
        <taxon>Eukaryota</taxon>
        <taxon>Fungi</taxon>
        <taxon>Dikarya</taxon>
        <taxon>Ascomycota</taxon>
        <taxon>Pezizomycotina</taxon>
        <taxon>Dothideomycetes</taxon>
        <taxon>Dothideomycetes incertae sedis</taxon>
        <taxon>Acrospermales</taxon>
        <taxon>Acrospermaceae</taxon>
        <taxon>Pseudovirgaria</taxon>
    </lineage>
</organism>
<comment type="catalytic activity">
    <reaction evidence="11">
        <text>L-seryl-[protein] + ATP = O-phospho-L-seryl-[protein] + ADP + H(+)</text>
        <dbReference type="Rhea" id="RHEA:17989"/>
        <dbReference type="Rhea" id="RHEA-COMP:9863"/>
        <dbReference type="Rhea" id="RHEA-COMP:11604"/>
        <dbReference type="ChEBI" id="CHEBI:15378"/>
        <dbReference type="ChEBI" id="CHEBI:29999"/>
        <dbReference type="ChEBI" id="CHEBI:30616"/>
        <dbReference type="ChEBI" id="CHEBI:83421"/>
        <dbReference type="ChEBI" id="CHEBI:456216"/>
        <dbReference type="EC" id="2.7.11.1"/>
    </reaction>
</comment>
<feature type="compositionally biased region" description="Polar residues" evidence="14">
    <location>
        <begin position="74"/>
        <end position="88"/>
    </location>
</feature>
<dbReference type="PANTHER" id="PTHR24348">
    <property type="entry name" value="SERINE/THREONINE-PROTEIN KINASE UNC-51-RELATED"/>
    <property type="match status" value="1"/>
</dbReference>
<evidence type="ECO:0000256" key="7">
    <source>
        <dbReference type="ARBA" id="ARBA00022840"/>
    </source>
</evidence>
<reference evidence="16" key="1">
    <citation type="journal article" date="2020" name="Stud. Mycol.">
        <title>101 Dothideomycetes genomes: a test case for predicting lifestyles and emergence of pathogens.</title>
        <authorList>
            <person name="Haridas S."/>
            <person name="Albert R."/>
            <person name="Binder M."/>
            <person name="Bloem J."/>
            <person name="Labutti K."/>
            <person name="Salamov A."/>
            <person name="Andreopoulos B."/>
            <person name="Baker S."/>
            <person name="Barry K."/>
            <person name="Bills G."/>
            <person name="Bluhm B."/>
            <person name="Cannon C."/>
            <person name="Castanera R."/>
            <person name="Culley D."/>
            <person name="Daum C."/>
            <person name="Ezra D."/>
            <person name="Gonzalez J."/>
            <person name="Henrissat B."/>
            <person name="Kuo A."/>
            <person name="Liang C."/>
            <person name="Lipzen A."/>
            <person name="Lutzoni F."/>
            <person name="Magnuson J."/>
            <person name="Mondo S."/>
            <person name="Nolan M."/>
            <person name="Ohm R."/>
            <person name="Pangilinan J."/>
            <person name="Park H.-J."/>
            <person name="Ramirez L."/>
            <person name="Alfaro M."/>
            <person name="Sun H."/>
            <person name="Tritt A."/>
            <person name="Yoshinaga Y."/>
            <person name="Zwiers L.-H."/>
            <person name="Turgeon B."/>
            <person name="Goodwin S."/>
            <person name="Spatafora J."/>
            <person name="Crous P."/>
            <person name="Grigoriev I."/>
        </authorList>
    </citation>
    <scope>NUCLEOTIDE SEQUENCE</scope>
    <source>
        <strain evidence="16">CBS 121739</strain>
    </source>
</reference>
<feature type="domain" description="Protein kinase" evidence="15">
    <location>
        <begin position="117"/>
        <end position="432"/>
    </location>
</feature>
<keyword evidence="3 13" id="KW-0723">Serine/threonine-protein kinase</keyword>
<keyword evidence="5 12" id="KW-0547">Nucleotide-binding</keyword>
<keyword evidence="7 12" id="KW-0067">ATP-binding</keyword>
<dbReference type="EMBL" id="ML996584">
    <property type="protein sequence ID" value="KAF2753551.1"/>
    <property type="molecule type" value="Genomic_DNA"/>
</dbReference>
<dbReference type="GO" id="GO:0000045">
    <property type="term" value="P:autophagosome assembly"/>
    <property type="evidence" value="ECO:0007669"/>
    <property type="project" value="TreeGrafter"/>
</dbReference>
<evidence type="ECO:0000256" key="9">
    <source>
        <dbReference type="ARBA" id="ARBA00030237"/>
    </source>
</evidence>
<dbReference type="PROSITE" id="PS00108">
    <property type="entry name" value="PROTEIN_KINASE_ST"/>
    <property type="match status" value="1"/>
</dbReference>
<dbReference type="EC" id="2.7.11.1" evidence="2"/>
<dbReference type="InterPro" id="IPR045269">
    <property type="entry name" value="Atg1-like"/>
</dbReference>
<evidence type="ECO:0000259" key="15">
    <source>
        <dbReference type="PROSITE" id="PS50011"/>
    </source>
</evidence>
<sequence>MAFLVSFDDSDSDSTPDEHIPPNSTSNPSDSMSPQSNLVHRQSRPLPLQVSQPVPSPKTAALDTPPTTPLSDSMRTVSIPETSRASSDMSRRSVDFTMNDSRHSPLQFDFSATDYTVSTTKVLGEGLWSNVYLAQPTPARSKSSREVLTPPLTPIKSRSRPDPNVTSVPTAYAIKTPTSRSARNVLTAEARVLSYVTAIPEVSSFVVPFYGQDTRNGALVLAAMPETLEMFIDSKLNRLSESDRSKYLAMIFPSFALRMVKGMESLHSVGVVHADLKPSNILLQTNTHGPPKPFYADFSSSVPPPHLQIVNEKTATSLGGGTWDFLSPILLKEDINPTPRTDIHALVISFLFLIFGASPFDSVGSNVFLRREMVKQNQAINAGLNSTQNFRRLQSLQKSFDWDVTCWLEKGLGTKDINLKAWTEELENRLCR</sequence>
<feature type="binding site" evidence="12">
    <location>
        <position position="156"/>
    </location>
    <ligand>
        <name>ATP</name>
        <dbReference type="ChEBI" id="CHEBI:30616"/>
    </ligand>
</feature>
<dbReference type="GO" id="GO:0005776">
    <property type="term" value="C:autophagosome"/>
    <property type="evidence" value="ECO:0007669"/>
    <property type="project" value="TreeGrafter"/>
</dbReference>